<name>A0A0W8F2D1_9ZZZZ</name>
<dbReference type="AlphaFoldDB" id="A0A0W8F2D1"/>
<reference evidence="7" key="1">
    <citation type="journal article" date="2015" name="Proc. Natl. Acad. Sci. U.S.A.">
        <title>Networks of energetic and metabolic interactions define dynamics in microbial communities.</title>
        <authorList>
            <person name="Embree M."/>
            <person name="Liu J.K."/>
            <person name="Al-Bassam M.M."/>
            <person name="Zengler K."/>
        </authorList>
    </citation>
    <scope>NUCLEOTIDE SEQUENCE</scope>
</reference>
<dbReference type="Pfam" id="PF13649">
    <property type="entry name" value="Methyltransf_25"/>
    <property type="match status" value="1"/>
</dbReference>
<dbReference type="InterPro" id="IPR050714">
    <property type="entry name" value="Cobalamin_biosynth_MTase"/>
</dbReference>
<gene>
    <name evidence="7" type="ORF">ASZ90_015295</name>
</gene>
<keyword evidence="3 7" id="KW-0489">Methyltransferase</keyword>
<evidence type="ECO:0000256" key="3">
    <source>
        <dbReference type="ARBA" id="ARBA00022603"/>
    </source>
</evidence>
<dbReference type="PANTHER" id="PTHR43182">
    <property type="entry name" value="COBALT-PRECORRIN-6B C(15)-METHYLTRANSFERASE (DECARBOXYLATING)"/>
    <property type="match status" value="1"/>
</dbReference>
<dbReference type="EMBL" id="LNQE01001592">
    <property type="protein sequence ID" value="KUG15052.1"/>
    <property type="molecule type" value="Genomic_DNA"/>
</dbReference>
<evidence type="ECO:0000256" key="4">
    <source>
        <dbReference type="ARBA" id="ARBA00022679"/>
    </source>
</evidence>
<evidence type="ECO:0000256" key="5">
    <source>
        <dbReference type="ARBA" id="ARBA00022691"/>
    </source>
</evidence>
<evidence type="ECO:0000256" key="2">
    <source>
        <dbReference type="ARBA" id="ARBA00022573"/>
    </source>
</evidence>
<dbReference type="GO" id="GO:0032259">
    <property type="term" value="P:methylation"/>
    <property type="evidence" value="ECO:0007669"/>
    <property type="project" value="UniProtKB-KW"/>
</dbReference>
<dbReference type="NCBIfam" id="TIGR02469">
    <property type="entry name" value="CbiT"/>
    <property type="match status" value="1"/>
</dbReference>
<dbReference type="CDD" id="cd02440">
    <property type="entry name" value="AdoMet_MTases"/>
    <property type="match status" value="1"/>
</dbReference>
<comment type="pathway">
    <text evidence="1">Cofactor biosynthesis; adenosylcobalamin biosynthesis.</text>
</comment>
<dbReference type="GO" id="GO:0009236">
    <property type="term" value="P:cobalamin biosynthetic process"/>
    <property type="evidence" value="ECO:0007669"/>
    <property type="project" value="UniProtKB-KW"/>
</dbReference>
<evidence type="ECO:0000259" key="6">
    <source>
        <dbReference type="Pfam" id="PF13649"/>
    </source>
</evidence>
<dbReference type="PANTHER" id="PTHR43182:SF1">
    <property type="entry name" value="COBALT-PRECORRIN-7 C(5)-METHYLTRANSFERASE"/>
    <property type="match status" value="1"/>
</dbReference>
<dbReference type="SUPFAM" id="SSF53335">
    <property type="entry name" value="S-adenosyl-L-methionine-dependent methyltransferases"/>
    <property type="match status" value="1"/>
</dbReference>
<keyword evidence="2" id="KW-0169">Cobalamin biosynthesis</keyword>
<evidence type="ECO:0000256" key="1">
    <source>
        <dbReference type="ARBA" id="ARBA00004953"/>
    </source>
</evidence>
<dbReference type="InterPro" id="IPR029063">
    <property type="entry name" value="SAM-dependent_MTases_sf"/>
</dbReference>
<organism evidence="7">
    <name type="scientific">hydrocarbon metagenome</name>
    <dbReference type="NCBI Taxonomy" id="938273"/>
    <lineage>
        <taxon>unclassified sequences</taxon>
        <taxon>metagenomes</taxon>
        <taxon>ecological metagenomes</taxon>
    </lineage>
</organism>
<accession>A0A0W8F2D1</accession>
<comment type="caution">
    <text evidence="7">The sequence shown here is derived from an EMBL/GenBank/DDBJ whole genome shotgun (WGS) entry which is preliminary data.</text>
</comment>
<keyword evidence="5" id="KW-0949">S-adenosyl-L-methionine</keyword>
<keyword evidence="4 7" id="KW-0808">Transferase</keyword>
<dbReference type="InterPro" id="IPR014008">
    <property type="entry name" value="Cbl_synth_MTase_CbiT"/>
</dbReference>
<feature type="domain" description="Methyltransferase" evidence="6">
    <location>
        <begin position="29"/>
        <end position="86"/>
    </location>
</feature>
<dbReference type="InterPro" id="IPR041698">
    <property type="entry name" value="Methyltransf_25"/>
</dbReference>
<protein>
    <submittedName>
        <fullName evidence="7">Cobalt-precorrin-6y c15-methyltransferase</fullName>
    </submittedName>
</protein>
<dbReference type="Gene3D" id="3.40.50.150">
    <property type="entry name" value="Vaccinia Virus protein VP39"/>
    <property type="match status" value="1"/>
</dbReference>
<evidence type="ECO:0000313" key="7">
    <source>
        <dbReference type="EMBL" id="KUG15052.1"/>
    </source>
</evidence>
<dbReference type="GO" id="GO:0008276">
    <property type="term" value="F:protein methyltransferase activity"/>
    <property type="evidence" value="ECO:0007669"/>
    <property type="project" value="InterPro"/>
</dbReference>
<sequence length="175" mass="18756">MTLPGGPTKEEIMAVSLAKLSLRRDDVFVDIGCGTGAVSVQAAPQVMQVYAVDLRQEAVSCTRDAARERGIANIDVRQGHGADLLEILPRADALFIGGSRDLGKILSLAADKRVRSIVVNAVLLRTLHDAVTTMQELGIFTEVVQVMIARSYPLASGLMFRPLDPVWIIAGGSQC</sequence>
<proteinExistence type="predicted"/>